<evidence type="ECO:0000313" key="3">
    <source>
        <dbReference type="EMBL" id="MBB5069596.1"/>
    </source>
</evidence>
<name>A0A840NBD8_9PSEU</name>
<feature type="coiled-coil region" evidence="1">
    <location>
        <begin position="251"/>
        <end position="289"/>
    </location>
</feature>
<evidence type="ECO:0000313" key="4">
    <source>
        <dbReference type="Proteomes" id="UP000580474"/>
    </source>
</evidence>
<dbReference type="RefSeq" id="WP_184479263.1">
    <property type="nucleotide sequence ID" value="NZ_JACHIV010000001.1"/>
</dbReference>
<feature type="region of interest" description="Disordered" evidence="2">
    <location>
        <begin position="374"/>
        <end position="405"/>
    </location>
</feature>
<dbReference type="Proteomes" id="UP000580474">
    <property type="component" value="Unassembled WGS sequence"/>
</dbReference>
<accession>A0A840NBD8</accession>
<feature type="compositionally biased region" description="Basic and acidic residues" evidence="2">
    <location>
        <begin position="182"/>
        <end position="224"/>
    </location>
</feature>
<feature type="compositionally biased region" description="Low complexity" evidence="2">
    <location>
        <begin position="225"/>
        <end position="235"/>
    </location>
</feature>
<sequence>MEQSPDVAEGTGEGEEDRPEAPVRRGTRAQRRERTLRAMAEGLDARCAYCGEPLPPVPSKGGRPTPYCPADSDRYGNWGAKTITCAMLDEQREIWMQVYGPDQPMTKVDLGGLRDRLADLKGALAPVHDEIAGLEQLATAELARALDARQEAETARTDAQDTARAAVAERDEALSAAQQADARAEAATAERDEAVERATHADQERDQAIADRDAARDETTRAGADRQAALEQATTAQQHITELHNTLAGERATALDRVDVLRREHEQAQQELRRELDEHHQQRLRAQADEFTQRMQADRSAAEGRVGELTDRLTEATRSYADALAPLHEQIRVLTHDLADQRATAAAAHERFGRLHGELADVLVPDAEDVADRARSVLERYAPQPPTPETGRAQETPAAPPGEER</sequence>
<gene>
    <name evidence="3" type="ORF">BJ969_002684</name>
</gene>
<feature type="region of interest" description="Disordered" evidence="2">
    <location>
        <begin position="1"/>
        <end position="34"/>
    </location>
</feature>
<evidence type="ECO:0000256" key="1">
    <source>
        <dbReference type="SAM" id="Coils"/>
    </source>
</evidence>
<organism evidence="3 4">
    <name type="scientific">Saccharopolyspora gloriosae</name>
    <dbReference type="NCBI Taxonomy" id="455344"/>
    <lineage>
        <taxon>Bacteria</taxon>
        <taxon>Bacillati</taxon>
        <taxon>Actinomycetota</taxon>
        <taxon>Actinomycetes</taxon>
        <taxon>Pseudonocardiales</taxon>
        <taxon>Pseudonocardiaceae</taxon>
        <taxon>Saccharopolyspora</taxon>
    </lineage>
</organism>
<proteinExistence type="predicted"/>
<evidence type="ECO:0000256" key="2">
    <source>
        <dbReference type="SAM" id="MobiDB-lite"/>
    </source>
</evidence>
<dbReference type="EMBL" id="JACHIV010000001">
    <property type="protein sequence ID" value="MBB5069596.1"/>
    <property type="molecule type" value="Genomic_DNA"/>
</dbReference>
<keyword evidence="1" id="KW-0175">Coiled coil</keyword>
<comment type="caution">
    <text evidence="3">The sequence shown here is derived from an EMBL/GenBank/DDBJ whole genome shotgun (WGS) entry which is preliminary data.</text>
</comment>
<keyword evidence="4" id="KW-1185">Reference proteome</keyword>
<dbReference type="AlphaFoldDB" id="A0A840NBD8"/>
<feature type="region of interest" description="Disordered" evidence="2">
    <location>
        <begin position="172"/>
        <end position="235"/>
    </location>
</feature>
<protein>
    <submittedName>
        <fullName evidence="3">Chromosome segregation ATPase</fullName>
    </submittedName>
</protein>
<reference evidence="3 4" key="1">
    <citation type="submission" date="2020-08" db="EMBL/GenBank/DDBJ databases">
        <title>Sequencing the genomes of 1000 actinobacteria strains.</title>
        <authorList>
            <person name="Klenk H.-P."/>
        </authorList>
    </citation>
    <scope>NUCLEOTIDE SEQUENCE [LARGE SCALE GENOMIC DNA]</scope>
    <source>
        <strain evidence="3 4">DSM 45582</strain>
    </source>
</reference>